<dbReference type="Proteomes" id="UP000270471">
    <property type="component" value="Unassembled WGS sequence"/>
</dbReference>
<evidence type="ECO:0000313" key="3">
    <source>
        <dbReference type="Proteomes" id="UP000270471"/>
    </source>
</evidence>
<evidence type="ECO:0000313" key="2">
    <source>
        <dbReference type="EMBL" id="RMB84512.1"/>
    </source>
</evidence>
<accession>A0A3M0I863</accession>
<feature type="region of interest" description="Disordered" evidence="1">
    <location>
        <begin position="1"/>
        <end position="56"/>
    </location>
</feature>
<comment type="caution">
    <text evidence="2">The sequence shown here is derived from an EMBL/GenBank/DDBJ whole genome shotgun (WGS) entry which is preliminary data.</text>
</comment>
<dbReference type="AlphaFoldDB" id="A0A3M0I863"/>
<reference evidence="2 3" key="1">
    <citation type="submission" date="2017-11" db="EMBL/GenBank/DDBJ databases">
        <title>Draft genome of actinobacteria isolated from guarana (Paullinia cupana (Mart.) Ducke.</title>
        <authorList>
            <person name="Siqueira K.A."/>
            <person name="Liotti R.G."/>
            <person name="Mendes T.A.O."/>
            <person name="Soares M.A."/>
        </authorList>
    </citation>
    <scope>NUCLEOTIDE SEQUENCE [LARGE SCALE GENOMIC DNA]</scope>
    <source>
        <strain evidence="2 3">193</strain>
    </source>
</reference>
<feature type="compositionally biased region" description="Basic and acidic residues" evidence="1">
    <location>
        <begin position="42"/>
        <end position="56"/>
    </location>
</feature>
<protein>
    <submittedName>
        <fullName evidence="2">Uncharacterized protein</fullName>
    </submittedName>
</protein>
<organism evidence="2 3">
    <name type="scientific">Streptomyces shenzhenensis</name>
    <dbReference type="NCBI Taxonomy" id="943815"/>
    <lineage>
        <taxon>Bacteria</taxon>
        <taxon>Bacillati</taxon>
        <taxon>Actinomycetota</taxon>
        <taxon>Actinomycetes</taxon>
        <taxon>Kitasatosporales</taxon>
        <taxon>Streptomycetaceae</taxon>
        <taxon>Streptomyces</taxon>
    </lineage>
</organism>
<proteinExistence type="predicted"/>
<keyword evidence="3" id="KW-1185">Reference proteome</keyword>
<dbReference type="EMBL" id="PENI01000010">
    <property type="protein sequence ID" value="RMB84512.1"/>
    <property type="molecule type" value="Genomic_DNA"/>
</dbReference>
<evidence type="ECO:0000256" key="1">
    <source>
        <dbReference type="SAM" id="MobiDB-lite"/>
    </source>
</evidence>
<sequence length="56" mass="6061">MSTAPEPRGPKAALVFDDPLNQQSSDDTDRGWGETGDGDGAADLKRFLDEKPPHHL</sequence>
<gene>
    <name evidence="2" type="ORF">CTZ28_17425</name>
</gene>
<name>A0A3M0I863_9ACTN</name>
<dbReference type="RefSeq" id="WP_183154445.1">
    <property type="nucleotide sequence ID" value="NZ_PENI01000010.1"/>
</dbReference>